<dbReference type="InterPro" id="IPR050449">
    <property type="entry name" value="Ephrin_rcpt_TKs"/>
</dbReference>
<keyword evidence="11" id="KW-1185">Reference proteome</keyword>
<evidence type="ECO:0000256" key="7">
    <source>
        <dbReference type="ARBA" id="ARBA00023170"/>
    </source>
</evidence>
<keyword evidence="7" id="KW-0675">Receptor</keyword>
<gene>
    <name evidence="10" type="ORF">PLEPLA_LOCUS45709</name>
</gene>
<evidence type="ECO:0000256" key="2">
    <source>
        <dbReference type="ARBA" id="ARBA00022692"/>
    </source>
</evidence>
<comment type="subcellular location">
    <subcellularLocation>
        <location evidence="1">Membrane</location>
        <topology evidence="1">Single-pass membrane protein</topology>
    </subcellularLocation>
</comment>
<dbReference type="InterPro" id="IPR003961">
    <property type="entry name" value="FN3_dom"/>
</dbReference>
<dbReference type="GO" id="GO:0005524">
    <property type="term" value="F:ATP binding"/>
    <property type="evidence" value="ECO:0007669"/>
    <property type="project" value="UniProtKB-KW"/>
</dbReference>
<dbReference type="InterPro" id="IPR036116">
    <property type="entry name" value="FN3_sf"/>
</dbReference>
<proteinExistence type="predicted"/>
<dbReference type="GO" id="GO:0005886">
    <property type="term" value="C:plasma membrane"/>
    <property type="evidence" value="ECO:0007669"/>
    <property type="project" value="TreeGrafter"/>
</dbReference>
<evidence type="ECO:0000256" key="1">
    <source>
        <dbReference type="ARBA" id="ARBA00004167"/>
    </source>
</evidence>
<evidence type="ECO:0000256" key="4">
    <source>
        <dbReference type="ARBA" id="ARBA00022840"/>
    </source>
</evidence>
<keyword evidence="5 8" id="KW-1133">Transmembrane helix</keyword>
<name>A0A9N7VT88_PLEPL</name>
<evidence type="ECO:0000313" key="10">
    <source>
        <dbReference type="EMBL" id="CAB1457881.1"/>
    </source>
</evidence>
<evidence type="ECO:0000256" key="3">
    <source>
        <dbReference type="ARBA" id="ARBA00022741"/>
    </source>
</evidence>
<evidence type="ECO:0000256" key="8">
    <source>
        <dbReference type="SAM" id="Phobius"/>
    </source>
</evidence>
<sequence>MGGHAGMHEQGVQERTEHATLVLSQWSMWGQQTEANQAEWNSSLTRSQTNTALIQSLKPGTIYIFQVRARTVAGFGRFSGKMHFQTMTEDEYNSSIQEKLPLIIGSAAAGVVFIIAISVFIIVCHRLWVIRSLWDSVRIFPSV</sequence>
<dbReference type="Proteomes" id="UP001153269">
    <property type="component" value="Unassembled WGS sequence"/>
</dbReference>
<dbReference type="AlphaFoldDB" id="A0A9N7VT88"/>
<feature type="transmembrane region" description="Helical" evidence="8">
    <location>
        <begin position="102"/>
        <end position="128"/>
    </location>
</feature>
<dbReference type="EMBL" id="CADEAL010004362">
    <property type="protein sequence ID" value="CAB1457881.1"/>
    <property type="molecule type" value="Genomic_DNA"/>
</dbReference>
<evidence type="ECO:0000256" key="6">
    <source>
        <dbReference type="ARBA" id="ARBA00023136"/>
    </source>
</evidence>
<keyword evidence="2 8" id="KW-0812">Transmembrane</keyword>
<keyword evidence="6 8" id="KW-0472">Membrane</keyword>
<reference evidence="10" key="1">
    <citation type="submission" date="2020-03" db="EMBL/GenBank/DDBJ databases">
        <authorList>
            <person name="Weist P."/>
        </authorList>
    </citation>
    <scope>NUCLEOTIDE SEQUENCE</scope>
</reference>
<dbReference type="SUPFAM" id="SSF49265">
    <property type="entry name" value="Fibronectin type III"/>
    <property type="match status" value="1"/>
</dbReference>
<dbReference type="Gene3D" id="2.60.40.10">
    <property type="entry name" value="Immunoglobulins"/>
    <property type="match status" value="1"/>
</dbReference>
<dbReference type="CDD" id="cd00063">
    <property type="entry name" value="FN3"/>
    <property type="match status" value="1"/>
</dbReference>
<keyword evidence="3" id="KW-0547">Nucleotide-binding</keyword>
<dbReference type="GO" id="GO:0005005">
    <property type="term" value="F:transmembrane-ephrin receptor activity"/>
    <property type="evidence" value="ECO:0007669"/>
    <property type="project" value="TreeGrafter"/>
</dbReference>
<accession>A0A9N7VT88</accession>
<dbReference type="PANTHER" id="PTHR46877">
    <property type="entry name" value="EPH RECEPTOR A5"/>
    <property type="match status" value="1"/>
</dbReference>
<evidence type="ECO:0000313" key="11">
    <source>
        <dbReference type="Proteomes" id="UP001153269"/>
    </source>
</evidence>
<dbReference type="InterPro" id="IPR013783">
    <property type="entry name" value="Ig-like_fold"/>
</dbReference>
<keyword evidence="4" id="KW-0067">ATP-binding</keyword>
<dbReference type="PANTHER" id="PTHR46877:SF11">
    <property type="entry name" value="EPHRIN TYPE-B RECEPTOR 2"/>
    <property type="match status" value="1"/>
</dbReference>
<evidence type="ECO:0000259" key="9">
    <source>
        <dbReference type="Pfam" id="PF00041"/>
    </source>
</evidence>
<comment type="caution">
    <text evidence="10">The sequence shown here is derived from an EMBL/GenBank/DDBJ whole genome shotgun (WGS) entry which is preliminary data.</text>
</comment>
<organism evidence="10 11">
    <name type="scientific">Pleuronectes platessa</name>
    <name type="common">European plaice</name>
    <dbReference type="NCBI Taxonomy" id="8262"/>
    <lineage>
        <taxon>Eukaryota</taxon>
        <taxon>Metazoa</taxon>
        <taxon>Chordata</taxon>
        <taxon>Craniata</taxon>
        <taxon>Vertebrata</taxon>
        <taxon>Euteleostomi</taxon>
        <taxon>Actinopterygii</taxon>
        <taxon>Neopterygii</taxon>
        <taxon>Teleostei</taxon>
        <taxon>Neoteleostei</taxon>
        <taxon>Acanthomorphata</taxon>
        <taxon>Carangaria</taxon>
        <taxon>Pleuronectiformes</taxon>
        <taxon>Pleuronectoidei</taxon>
        <taxon>Pleuronectidae</taxon>
        <taxon>Pleuronectes</taxon>
    </lineage>
</organism>
<evidence type="ECO:0000256" key="5">
    <source>
        <dbReference type="ARBA" id="ARBA00022989"/>
    </source>
</evidence>
<dbReference type="GO" id="GO:0007411">
    <property type="term" value="P:axon guidance"/>
    <property type="evidence" value="ECO:0007669"/>
    <property type="project" value="TreeGrafter"/>
</dbReference>
<dbReference type="GO" id="GO:0030425">
    <property type="term" value="C:dendrite"/>
    <property type="evidence" value="ECO:0007669"/>
    <property type="project" value="TreeGrafter"/>
</dbReference>
<feature type="domain" description="Fibronectin type-III" evidence="9">
    <location>
        <begin position="43"/>
        <end position="82"/>
    </location>
</feature>
<protein>
    <recommendedName>
        <fullName evidence="9">Fibronectin type-III domain-containing protein</fullName>
    </recommendedName>
</protein>
<dbReference type="Pfam" id="PF00041">
    <property type="entry name" value="fn3"/>
    <property type="match status" value="1"/>
</dbReference>